<reference evidence="2 3" key="1">
    <citation type="journal article" date="2018" name="BMC Genomics">
        <title>Genomic comparison of Trypanosoma conorhini and Trypanosoma rangeli to Trypanosoma cruzi strains of high and low virulence.</title>
        <authorList>
            <person name="Bradwell K.R."/>
            <person name="Koparde V.N."/>
            <person name="Matveyev A.V."/>
            <person name="Serrano M.G."/>
            <person name="Alves J.M."/>
            <person name="Parikh H."/>
            <person name="Huang B."/>
            <person name="Lee V."/>
            <person name="Espinosa-Alvarez O."/>
            <person name="Ortiz P.A."/>
            <person name="Costa-Martins A.G."/>
            <person name="Teixeira M.M."/>
            <person name="Buck G.A."/>
        </authorList>
    </citation>
    <scope>NUCLEOTIDE SEQUENCE [LARGE SCALE GENOMIC DNA]</scope>
    <source>
        <strain evidence="2 3">AM80</strain>
    </source>
</reference>
<dbReference type="EMBL" id="MKGL01000141">
    <property type="protein sequence ID" value="RNF05175.1"/>
    <property type="molecule type" value="Genomic_DNA"/>
</dbReference>
<accession>A0A3R7KNC4</accession>
<evidence type="ECO:0000313" key="3">
    <source>
        <dbReference type="Proteomes" id="UP000283634"/>
    </source>
</evidence>
<dbReference type="OMA" id="AVLQCYQ"/>
<dbReference type="VEuPathDB" id="TriTrypDB:TRSC58_02877"/>
<proteinExistence type="predicted"/>
<evidence type="ECO:0000313" key="2">
    <source>
        <dbReference type="EMBL" id="RNF05175.1"/>
    </source>
</evidence>
<gene>
    <name evidence="2" type="ORF">TraAM80_04747</name>
</gene>
<name>A0A3R7KNC4_TRYRA</name>
<dbReference type="AlphaFoldDB" id="A0A3R7KNC4"/>
<comment type="caution">
    <text evidence="2">The sequence shown here is derived from an EMBL/GenBank/DDBJ whole genome shotgun (WGS) entry which is preliminary data.</text>
</comment>
<dbReference type="OrthoDB" id="241113at2759"/>
<protein>
    <submittedName>
        <fullName evidence="2">Uncharacterized protein</fullName>
    </submittedName>
</protein>
<sequence length="171" mass="18445">MPSKNDVKEDNYTPEERLTAAALEYKKLEAQNQSSIERMYGALSSPFKVSSKPCEVSRAAVLRCFEEILGKKGDGNDEGSVNPTEATAYSSSNGNGNGNAKDNGAGGVASFPPTSRFPPVHRCYDVVLQYESCVLDKALAQHHSLLVDFEARQQGEMQLAKEAEASALRGA</sequence>
<keyword evidence="3" id="KW-1185">Reference proteome</keyword>
<organism evidence="2 3">
    <name type="scientific">Trypanosoma rangeli</name>
    <dbReference type="NCBI Taxonomy" id="5698"/>
    <lineage>
        <taxon>Eukaryota</taxon>
        <taxon>Discoba</taxon>
        <taxon>Euglenozoa</taxon>
        <taxon>Kinetoplastea</taxon>
        <taxon>Metakinetoplastina</taxon>
        <taxon>Trypanosomatida</taxon>
        <taxon>Trypanosomatidae</taxon>
        <taxon>Trypanosoma</taxon>
        <taxon>Herpetosoma</taxon>
    </lineage>
</organism>
<evidence type="ECO:0000256" key="1">
    <source>
        <dbReference type="SAM" id="MobiDB-lite"/>
    </source>
</evidence>
<dbReference type="Proteomes" id="UP000283634">
    <property type="component" value="Unassembled WGS sequence"/>
</dbReference>
<dbReference type="RefSeq" id="XP_029238524.1">
    <property type="nucleotide sequence ID" value="XM_029381662.1"/>
</dbReference>
<feature type="region of interest" description="Disordered" evidence="1">
    <location>
        <begin position="70"/>
        <end position="107"/>
    </location>
</feature>
<dbReference type="GeneID" id="40328680"/>
<feature type="compositionally biased region" description="Low complexity" evidence="1">
    <location>
        <begin position="86"/>
        <end position="103"/>
    </location>
</feature>